<dbReference type="AlphaFoldDB" id="A0AAQ3PEL5"/>
<evidence type="ECO:0000313" key="3">
    <source>
        <dbReference type="EMBL" id="WVZ25417.1"/>
    </source>
</evidence>
<evidence type="ECO:0000313" key="4">
    <source>
        <dbReference type="Proteomes" id="UP001374535"/>
    </source>
</evidence>
<feature type="region of interest" description="Disordered" evidence="1">
    <location>
        <begin position="254"/>
        <end position="344"/>
    </location>
</feature>
<dbReference type="PANTHER" id="PTHR12630">
    <property type="entry name" value="N-LINKED OLIGOSACCHARIDE PROCESSING"/>
    <property type="match status" value="1"/>
</dbReference>
<dbReference type="GO" id="GO:0006491">
    <property type="term" value="P:N-glycan processing"/>
    <property type="evidence" value="ECO:0007669"/>
    <property type="project" value="TreeGrafter"/>
</dbReference>
<dbReference type="GO" id="GO:0017177">
    <property type="term" value="C:glucosidase II complex"/>
    <property type="evidence" value="ECO:0007669"/>
    <property type="project" value="TreeGrafter"/>
</dbReference>
<reference evidence="3 4" key="1">
    <citation type="journal article" date="2023" name="Life. Sci Alliance">
        <title>Evolutionary insights into 3D genome organization and epigenetic landscape of Vigna mungo.</title>
        <authorList>
            <person name="Junaid A."/>
            <person name="Singh B."/>
            <person name="Bhatia S."/>
        </authorList>
    </citation>
    <scope>NUCLEOTIDE SEQUENCE [LARGE SCALE GENOMIC DNA]</scope>
    <source>
        <strain evidence="3">Urdbean</strain>
    </source>
</reference>
<feature type="compositionally biased region" description="Basic and acidic residues" evidence="1">
    <location>
        <begin position="254"/>
        <end position="312"/>
    </location>
</feature>
<dbReference type="PANTHER" id="PTHR12630:SF1">
    <property type="entry name" value="GLUCOSIDASE 2 SUBUNIT BETA"/>
    <property type="match status" value="1"/>
</dbReference>
<name>A0AAQ3PEL5_VIGMU</name>
<dbReference type="EMBL" id="CP144700">
    <property type="protein sequence ID" value="WVZ25417.1"/>
    <property type="molecule type" value="Genomic_DNA"/>
</dbReference>
<dbReference type="InterPro" id="IPR028146">
    <property type="entry name" value="PRKCSH_N"/>
</dbReference>
<keyword evidence="4" id="KW-1185">Reference proteome</keyword>
<protein>
    <recommendedName>
        <fullName evidence="2">Glucosidase II beta subunit N-terminal domain-containing protein</fullName>
    </recommendedName>
</protein>
<sequence length="344" mass="39078">MEKAFGVIGQRSKEGIYHGKLIKRKVDMKLGAKIHVHMEEFLFITLSTMFPILLLTGAEHEAAAANPPHCSGVVRPIFLFFEAQGPVPWNRSRRSLPLAQRNTHRYRFQFYLHFETSADDKYYRASDVIRCKDGSGKFTKAQLNDDFCDCADGTDEPGTSACPAGRFFCRNAGHSPVDLFSSRVNDGICDCCDGTDEYDGKVKCPNTCWEAGKVARNRLEKKIATYEEGVKLRKQEIEQAKVAIKKDEAELSQLKKEENHKEQIEKAEEKERLQKEKEEMQKKESEKKADEIIDKTDEDMENRNEAGKHSELEDNDVENNQDKIANLEGSHADQNLTVQLDAPS</sequence>
<dbReference type="Pfam" id="PF12999">
    <property type="entry name" value="PRKCSH-like"/>
    <property type="match status" value="1"/>
</dbReference>
<feature type="domain" description="Glucosidase II beta subunit N-terminal" evidence="2">
    <location>
        <begin position="139"/>
        <end position="261"/>
    </location>
</feature>
<accession>A0AAQ3PEL5</accession>
<gene>
    <name evidence="3" type="ORF">V8G54_003961</name>
</gene>
<organism evidence="3 4">
    <name type="scientific">Vigna mungo</name>
    <name type="common">Black gram</name>
    <name type="synonym">Phaseolus mungo</name>
    <dbReference type="NCBI Taxonomy" id="3915"/>
    <lineage>
        <taxon>Eukaryota</taxon>
        <taxon>Viridiplantae</taxon>
        <taxon>Streptophyta</taxon>
        <taxon>Embryophyta</taxon>
        <taxon>Tracheophyta</taxon>
        <taxon>Spermatophyta</taxon>
        <taxon>Magnoliopsida</taxon>
        <taxon>eudicotyledons</taxon>
        <taxon>Gunneridae</taxon>
        <taxon>Pentapetalae</taxon>
        <taxon>rosids</taxon>
        <taxon>fabids</taxon>
        <taxon>Fabales</taxon>
        <taxon>Fabaceae</taxon>
        <taxon>Papilionoideae</taxon>
        <taxon>50 kb inversion clade</taxon>
        <taxon>NPAAA clade</taxon>
        <taxon>indigoferoid/millettioid clade</taxon>
        <taxon>Phaseoleae</taxon>
        <taxon>Vigna</taxon>
    </lineage>
</organism>
<dbReference type="Proteomes" id="UP001374535">
    <property type="component" value="Chromosome 1"/>
</dbReference>
<dbReference type="InterPro" id="IPR039794">
    <property type="entry name" value="Gtb1-like"/>
</dbReference>
<evidence type="ECO:0000256" key="1">
    <source>
        <dbReference type="SAM" id="MobiDB-lite"/>
    </source>
</evidence>
<evidence type="ECO:0000259" key="2">
    <source>
        <dbReference type="Pfam" id="PF12999"/>
    </source>
</evidence>
<proteinExistence type="predicted"/>